<comment type="catalytic activity">
    <reaction evidence="10">
        <text>tRNA(Gly) + glycine + ATP = glycyl-tRNA(Gly) + AMP + diphosphate</text>
        <dbReference type="Rhea" id="RHEA:16013"/>
        <dbReference type="Rhea" id="RHEA-COMP:9664"/>
        <dbReference type="Rhea" id="RHEA-COMP:9683"/>
        <dbReference type="ChEBI" id="CHEBI:30616"/>
        <dbReference type="ChEBI" id="CHEBI:33019"/>
        <dbReference type="ChEBI" id="CHEBI:57305"/>
        <dbReference type="ChEBI" id="CHEBI:78442"/>
        <dbReference type="ChEBI" id="CHEBI:78522"/>
        <dbReference type="ChEBI" id="CHEBI:456215"/>
        <dbReference type="EC" id="6.1.1.14"/>
    </reaction>
</comment>
<keyword evidence="5" id="KW-0436">Ligase</keyword>
<dbReference type="PANTHER" id="PTHR30075:SF2">
    <property type="entry name" value="GLYCINE--TRNA LIGASE, CHLOROPLASTIC_MITOCHONDRIAL 2"/>
    <property type="match status" value="1"/>
</dbReference>
<dbReference type="InterPro" id="IPR008909">
    <property type="entry name" value="DALR_anticod-bd"/>
</dbReference>
<keyword evidence="6" id="KW-0547">Nucleotide-binding</keyword>
<evidence type="ECO:0000313" key="13">
    <source>
        <dbReference type="Proteomes" id="UP000051096"/>
    </source>
</evidence>
<dbReference type="GO" id="GO:0004820">
    <property type="term" value="F:glycine-tRNA ligase activity"/>
    <property type="evidence" value="ECO:0007669"/>
    <property type="project" value="UniProtKB-EC"/>
</dbReference>
<dbReference type="EMBL" id="LJUO01000113">
    <property type="protein sequence ID" value="KPK69754.1"/>
    <property type="molecule type" value="Genomic_DNA"/>
</dbReference>
<keyword evidence="8" id="KW-0648">Protein biosynthesis</keyword>
<dbReference type="Proteomes" id="UP000051096">
    <property type="component" value="Unassembled WGS sequence"/>
</dbReference>
<comment type="caution">
    <text evidence="12">The sequence shown here is derived from an EMBL/GenBank/DDBJ whole genome shotgun (WGS) entry which is preliminary data.</text>
</comment>
<dbReference type="AlphaFoldDB" id="A0A0S8GDM8"/>
<dbReference type="GO" id="GO:0005829">
    <property type="term" value="C:cytosol"/>
    <property type="evidence" value="ECO:0007669"/>
    <property type="project" value="TreeGrafter"/>
</dbReference>
<dbReference type="GO" id="GO:0005524">
    <property type="term" value="F:ATP binding"/>
    <property type="evidence" value="ECO:0007669"/>
    <property type="project" value="UniProtKB-KW"/>
</dbReference>
<dbReference type="Pfam" id="PF05746">
    <property type="entry name" value="DALR_1"/>
    <property type="match status" value="1"/>
</dbReference>
<keyword evidence="9" id="KW-0030">Aminoacyl-tRNA synthetase</keyword>
<keyword evidence="4" id="KW-0963">Cytoplasm</keyword>
<evidence type="ECO:0000256" key="8">
    <source>
        <dbReference type="ARBA" id="ARBA00022917"/>
    </source>
</evidence>
<dbReference type="Gene3D" id="1.10.730.10">
    <property type="entry name" value="Isoleucyl-tRNA Synthetase, Domain 1"/>
    <property type="match status" value="1"/>
</dbReference>
<gene>
    <name evidence="12" type="ORF">AMJ87_09975</name>
</gene>
<evidence type="ECO:0000256" key="10">
    <source>
        <dbReference type="ARBA" id="ARBA00047937"/>
    </source>
</evidence>
<dbReference type="GO" id="GO:0006426">
    <property type="term" value="P:glycyl-tRNA aminoacylation"/>
    <property type="evidence" value="ECO:0007669"/>
    <property type="project" value="InterPro"/>
</dbReference>
<dbReference type="PROSITE" id="PS50861">
    <property type="entry name" value="AA_TRNA_LIGASE_II_GLYAB"/>
    <property type="match status" value="1"/>
</dbReference>
<proteinExistence type="inferred from homology"/>
<evidence type="ECO:0000313" key="12">
    <source>
        <dbReference type="EMBL" id="KPK69754.1"/>
    </source>
</evidence>
<dbReference type="GO" id="GO:0004814">
    <property type="term" value="F:arginine-tRNA ligase activity"/>
    <property type="evidence" value="ECO:0007669"/>
    <property type="project" value="InterPro"/>
</dbReference>
<evidence type="ECO:0000259" key="11">
    <source>
        <dbReference type="Pfam" id="PF05746"/>
    </source>
</evidence>
<comment type="subcellular location">
    <subcellularLocation>
        <location evidence="1">Cytoplasm</location>
    </subcellularLocation>
</comment>
<evidence type="ECO:0000256" key="3">
    <source>
        <dbReference type="ARBA" id="ARBA00012829"/>
    </source>
</evidence>
<evidence type="ECO:0000256" key="9">
    <source>
        <dbReference type="ARBA" id="ARBA00023146"/>
    </source>
</evidence>
<dbReference type="PANTHER" id="PTHR30075">
    <property type="entry name" value="GLYCYL-TRNA SYNTHETASE"/>
    <property type="match status" value="1"/>
</dbReference>
<dbReference type="EC" id="6.1.1.14" evidence="3"/>
<evidence type="ECO:0000256" key="4">
    <source>
        <dbReference type="ARBA" id="ARBA00022490"/>
    </source>
</evidence>
<protein>
    <recommendedName>
        <fullName evidence="3">glycine--tRNA ligase</fullName>
        <ecNumber evidence="3">6.1.1.14</ecNumber>
    </recommendedName>
</protein>
<evidence type="ECO:0000256" key="7">
    <source>
        <dbReference type="ARBA" id="ARBA00022840"/>
    </source>
</evidence>
<evidence type="ECO:0000256" key="6">
    <source>
        <dbReference type="ARBA" id="ARBA00022741"/>
    </source>
</evidence>
<evidence type="ECO:0000256" key="1">
    <source>
        <dbReference type="ARBA" id="ARBA00004496"/>
    </source>
</evidence>
<dbReference type="GO" id="GO:0006420">
    <property type="term" value="P:arginyl-tRNA aminoacylation"/>
    <property type="evidence" value="ECO:0007669"/>
    <property type="project" value="InterPro"/>
</dbReference>
<accession>A0A0S8GDM8</accession>
<evidence type="ECO:0000256" key="2">
    <source>
        <dbReference type="ARBA" id="ARBA00008226"/>
    </source>
</evidence>
<sequence>MRNILKGIKGIDKVLEDQDLMKEPAERKLWQRGNEISSNLETMLNNESYDEVLKLLLSMRPDIDKFFDDVMVMCDDKKLRNNRLALVNYINQLFMQFADFSEIVIEGEKQG</sequence>
<dbReference type="InterPro" id="IPR006194">
    <property type="entry name" value="Gly-tRNA-synth_heterodimer"/>
</dbReference>
<name>A0A0S8GDM8_UNCW3</name>
<evidence type="ECO:0000256" key="5">
    <source>
        <dbReference type="ARBA" id="ARBA00022598"/>
    </source>
</evidence>
<comment type="similarity">
    <text evidence="2">Belongs to the class-II aminoacyl-tRNA synthetase family.</text>
</comment>
<organism evidence="12 13">
    <name type="scientific">candidate division WOR_3 bacterium SM23_60</name>
    <dbReference type="NCBI Taxonomy" id="1703780"/>
    <lineage>
        <taxon>Bacteria</taxon>
        <taxon>Bacteria division WOR-3</taxon>
    </lineage>
</organism>
<reference evidence="12 13" key="1">
    <citation type="journal article" date="2015" name="Microbiome">
        <title>Genomic resolution of linkages in carbon, nitrogen, and sulfur cycling among widespread estuary sediment bacteria.</title>
        <authorList>
            <person name="Baker B.J."/>
            <person name="Lazar C.S."/>
            <person name="Teske A.P."/>
            <person name="Dick G.J."/>
        </authorList>
    </citation>
    <scope>NUCLEOTIDE SEQUENCE [LARGE SCALE GENOMIC DNA]</scope>
    <source>
        <strain evidence="12">SM23_60</strain>
    </source>
</reference>
<keyword evidence="7" id="KW-0067">ATP-binding</keyword>
<feature type="domain" description="DALR anticodon binding" evidence="11">
    <location>
        <begin position="3"/>
        <end position="95"/>
    </location>
</feature>